<dbReference type="PANTHER" id="PTHR34135">
    <property type="entry name" value="LYSOZYME"/>
    <property type="match status" value="1"/>
</dbReference>
<accession>A0A837RE57</accession>
<comment type="similarity">
    <text evidence="1">Belongs to the glycosyl hydrolase 25 family.</text>
</comment>
<dbReference type="Proteomes" id="UP000051020">
    <property type="component" value="Unassembled WGS sequence"/>
</dbReference>
<dbReference type="PROSITE" id="PS51904">
    <property type="entry name" value="GLYCOSYL_HYDROL_F25_2"/>
    <property type="match status" value="1"/>
</dbReference>
<dbReference type="SUPFAM" id="SSF51445">
    <property type="entry name" value="(Trans)glycosidases"/>
    <property type="match status" value="1"/>
</dbReference>
<dbReference type="InterPro" id="IPR018077">
    <property type="entry name" value="Glyco_hydro_fam25_subgr"/>
</dbReference>
<dbReference type="GO" id="GO:0016998">
    <property type="term" value="P:cell wall macromolecule catabolic process"/>
    <property type="evidence" value="ECO:0007669"/>
    <property type="project" value="InterPro"/>
</dbReference>
<keyword evidence="4" id="KW-1133">Transmembrane helix</keyword>
<keyword evidence="4" id="KW-0472">Membrane</keyword>
<keyword evidence="2" id="KW-0378">Hydrolase</keyword>
<dbReference type="EMBL" id="AZCU01000001">
    <property type="protein sequence ID" value="KRK26915.1"/>
    <property type="molecule type" value="Genomic_DNA"/>
</dbReference>
<dbReference type="Gene3D" id="3.20.20.80">
    <property type="entry name" value="Glycosidases"/>
    <property type="match status" value="1"/>
</dbReference>
<evidence type="ECO:0000256" key="4">
    <source>
        <dbReference type="SAM" id="Phobius"/>
    </source>
</evidence>
<dbReference type="InterPro" id="IPR002053">
    <property type="entry name" value="Glyco_hydro_25"/>
</dbReference>
<comment type="caution">
    <text evidence="5">The sequence shown here is derived from an EMBL/GenBank/DDBJ whole genome shotgun (WGS) entry which is preliminary data.</text>
</comment>
<evidence type="ECO:0000256" key="2">
    <source>
        <dbReference type="ARBA" id="ARBA00022801"/>
    </source>
</evidence>
<dbReference type="AlphaFoldDB" id="A0A837RE57"/>
<dbReference type="SMART" id="SM00641">
    <property type="entry name" value="Glyco_25"/>
    <property type="match status" value="1"/>
</dbReference>
<dbReference type="GO" id="GO:0003796">
    <property type="term" value="F:lysozyme activity"/>
    <property type="evidence" value="ECO:0007669"/>
    <property type="project" value="InterPro"/>
</dbReference>
<evidence type="ECO:0000256" key="1">
    <source>
        <dbReference type="ARBA" id="ARBA00010646"/>
    </source>
</evidence>
<dbReference type="PANTHER" id="PTHR34135:SF2">
    <property type="entry name" value="LYSOZYME"/>
    <property type="match status" value="1"/>
</dbReference>
<evidence type="ECO:0000313" key="5">
    <source>
        <dbReference type="EMBL" id="KRK26915.1"/>
    </source>
</evidence>
<evidence type="ECO:0000256" key="3">
    <source>
        <dbReference type="ARBA" id="ARBA00023295"/>
    </source>
</evidence>
<dbReference type="GeneID" id="49393429"/>
<proteinExistence type="inferred from homology"/>
<feature type="transmembrane region" description="Helical" evidence="4">
    <location>
        <begin position="23"/>
        <end position="45"/>
    </location>
</feature>
<gene>
    <name evidence="5" type="ORF">FD24_GL000046</name>
</gene>
<protein>
    <submittedName>
        <fullName evidence="5">Lysozyme</fullName>
    </submittedName>
</protein>
<reference evidence="5 6" key="1">
    <citation type="journal article" date="2015" name="Genome Announc.">
        <title>Expanding the biotechnology potential of lactobacilli through comparative genomics of 213 strains and associated genera.</title>
        <authorList>
            <person name="Sun Z."/>
            <person name="Harris H.M."/>
            <person name="McCann A."/>
            <person name="Guo C."/>
            <person name="Argimon S."/>
            <person name="Zhang W."/>
            <person name="Yang X."/>
            <person name="Jeffery I.B."/>
            <person name="Cooney J.C."/>
            <person name="Kagawa T.F."/>
            <person name="Liu W."/>
            <person name="Song Y."/>
            <person name="Salvetti E."/>
            <person name="Wrobel A."/>
            <person name="Rasinkangas P."/>
            <person name="Parkhill J."/>
            <person name="Rea M.C."/>
            <person name="O'Sullivan O."/>
            <person name="Ritari J."/>
            <person name="Douillard F.P."/>
            <person name="Paul Ross R."/>
            <person name="Yang R."/>
            <person name="Briner A.E."/>
            <person name="Felis G.E."/>
            <person name="de Vos W.M."/>
            <person name="Barrangou R."/>
            <person name="Klaenhammer T.R."/>
            <person name="Caufield P.W."/>
            <person name="Cui Y."/>
            <person name="Zhang H."/>
            <person name="O'Toole P.W."/>
        </authorList>
    </citation>
    <scope>NUCLEOTIDE SEQUENCE [LARGE SCALE GENOMIC DNA]</scope>
    <source>
        <strain evidence="5 6">DSM 20314</strain>
    </source>
</reference>
<organism evidence="5 6">
    <name type="scientific">Lactiplantibacillus pentosus DSM 20314</name>
    <dbReference type="NCBI Taxonomy" id="1423791"/>
    <lineage>
        <taxon>Bacteria</taxon>
        <taxon>Bacillati</taxon>
        <taxon>Bacillota</taxon>
        <taxon>Bacilli</taxon>
        <taxon>Lactobacillales</taxon>
        <taxon>Lactobacillaceae</taxon>
        <taxon>Lactiplantibacillus</taxon>
    </lineage>
</organism>
<dbReference type="Pfam" id="PF01183">
    <property type="entry name" value="Glyco_hydro_25"/>
    <property type="match status" value="1"/>
</dbReference>
<keyword evidence="3" id="KW-0326">Glycosidase</keyword>
<dbReference type="RefSeq" id="WP_050338899.1">
    <property type="nucleotide sequence ID" value="NZ_AZCU01000001.1"/>
</dbReference>
<keyword evidence="4" id="KW-0812">Transmembrane</keyword>
<dbReference type="InterPro" id="IPR017853">
    <property type="entry name" value="GH"/>
</dbReference>
<dbReference type="GO" id="GO:0016052">
    <property type="term" value="P:carbohydrate catabolic process"/>
    <property type="evidence" value="ECO:0007669"/>
    <property type="project" value="TreeGrafter"/>
</dbReference>
<name>A0A837RE57_LACPE</name>
<sequence>MTKRQHYRPVYARTRWARWRHRLGWLLILVLLLGSIWGGLMWLRWRSASVVEGFNIRGVAVSQNDGYLDFAALQNDGLKFVYMHATQGASYTDDNFSSNYERIIGTSLGVGVVHTFSFSSSASAQAAYFEKTVGDSIGNLPIAIQVNYYGNYTDKTIAVRQARQKLRALVTKLTQDYDRKCVIWSTPELMKQVVKPAIKQSPLWLDTTNTHHRSKRVLFMHYSDRAVYQQNGTRQEFSGLIFNGNSAQYNQVVAESLN</sequence>
<dbReference type="GO" id="GO:0009253">
    <property type="term" value="P:peptidoglycan catabolic process"/>
    <property type="evidence" value="ECO:0007669"/>
    <property type="project" value="InterPro"/>
</dbReference>
<evidence type="ECO:0000313" key="6">
    <source>
        <dbReference type="Proteomes" id="UP000051020"/>
    </source>
</evidence>